<evidence type="ECO:0000256" key="2">
    <source>
        <dbReference type="ARBA" id="ARBA00022448"/>
    </source>
</evidence>
<dbReference type="InterPro" id="IPR026015">
    <property type="entry name" value="ATP_synth_OSCP/delta_N_sf"/>
</dbReference>
<dbReference type="PROSITE" id="PS00389">
    <property type="entry name" value="ATPASE_DELTA"/>
    <property type="match status" value="1"/>
</dbReference>
<evidence type="ECO:0000256" key="5">
    <source>
        <dbReference type="ARBA" id="ARBA00023136"/>
    </source>
</evidence>
<keyword evidence="3 8" id="KW-0375">Hydrogen ion transport</keyword>
<comment type="function">
    <text evidence="8">This protein is part of the stalk that links CF(0) to CF(1). It either transmits conformational changes from CF(0) to CF(1) or is implicated in proton conduction.</text>
</comment>
<dbReference type="GO" id="GO:0046933">
    <property type="term" value="F:proton-transporting ATP synthase activity, rotational mechanism"/>
    <property type="evidence" value="ECO:0007669"/>
    <property type="project" value="UniProtKB-UniRule"/>
</dbReference>
<comment type="function">
    <text evidence="8">F(1)F(0) ATP synthase produces ATP from ADP in the presence of a proton or sodium gradient. F-type ATPases consist of two structural domains, F(1) containing the extramembraneous catalytic core and F(0) containing the membrane proton channel, linked together by a central stalk and a peripheral stalk. During catalysis, ATP synthesis in the catalytic domain of F(1) is coupled via a rotary mechanism of the central stalk subunits to proton translocation.</text>
</comment>
<evidence type="ECO:0000256" key="7">
    <source>
        <dbReference type="ARBA" id="ARBA00023310"/>
    </source>
</evidence>
<dbReference type="PANTHER" id="PTHR11910">
    <property type="entry name" value="ATP SYNTHASE DELTA CHAIN"/>
    <property type="match status" value="1"/>
</dbReference>
<dbReference type="Pfam" id="PF00213">
    <property type="entry name" value="OSCP"/>
    <property type="match status" value="1"/>
</dbReference>
<keyword evidence="10" id="KW-1185">Reference proteome</keyword>
<comment type="subcellular location">
    <subcellularLocation>
        <location evidence="8">Cell membrane</location>
        <topology evidence="8">Peripheral membrane protein</topology>
    </subcellularLocation>
    <subcellularLocation>
        <location evidence="1">Membrane</location>
    </subcellularLocation>
</comment>
<dbReference type="GO" id="GO:0005886">
    <property type="term" value="C:plasma membrane"/>
    <property type="evidence" value="ECO:0007669"/>
    <property type="project" value="UniProtKB-SubCell"/>
</dbReference>
<proteinExistence type="inferred from homology"/>
<dbReference type="InterPro" id="IPR000711">
    <property type="entry name" value="ATPase_OSCP/dsu"/>
</dbReference>
<evidence type="ECO:0000256" key="3">
    <source>
        <dbReference type="ARBA" id="ARBA00022781"/>
    </source>
</evidence>
<evidence type="ECO:0000256" key="6">
    <source>
        <dbReference type="ARBA" id="ARBA00023196"/>
    </source>
</evidence>
<dbReference type="Proteomes" id="UP000655830">
    <property type="component" value="Unassembled WGS sequence"/>
</dbReference>
<comment type="caution">
    <text evidence="9">The sequence shown here is derived from an EMBL/GenBank/DDBJ whole genome shotgun (WGS) entry which is preliminary data.</text>
</comment>
<dbReference type="NCBIfam" id="NF004402">
    <property type="entry name" value="PRK05758.2-2"/>
    <property type="match status" value="1"/>
</dbReference>
<accession>A0A926IDH3</accession>
<reference evidence="9" key="1">
    <citation type="submission" date="2020-08" db="EMBL/GenBank/DDBJ databases">
        <title>Genome public.</title>
        <authorList>
            <person name="Liu C."/>
            <person name="Sun Q."/>
        </authorList>
    </citation>
    <scope>NUCLEOTIDE SEQUENCE</scope>
    <source>
        <strain evidence="9">NSJ-12</strain>
    </source>
</reference>
<dbReference type="InterPro" id="IPR020781">
    <property type="entry name" value="ATPase_OSCP/d_CS"/>
</dbReference>
<keyword evidence="5 8" id="KW-0472">Membrane</keyword>
<dbReference type="GO" id="GO:0045259">
    <property type="term" value="C:proton-transporting ATP synthase complex"/>
    <property type="evidence" value="ECO:0007669"/>
    <property type="project" value="UniProtKB-KW"/>
</dbReference>
<dbReference type="EMBL" id="JACRSY010000005">
    <property type="protein sequence ID" value="MBC8578693.1"/>
    <property type="molecule type" value="Genomic_DNA"/>
</dbReference>
<sequence length="181" mass="19868">MAEIIVNRYATALFDIAFEKGAMLKFEEEARMILKVLADEADYLKLLSHPSITEEQKIELVEKAFAGQVSEEFVGLIALVIKKARTEYLVRILEKFISMAEEAAGVLKATVISAKPLTNQQLAQIKAHIENNTGKTVVIEEQIDASIIGGLIVRVGDKVVDGSIKGQMDALKAELNSLRLA</sequence>
<dbReference type="RefSeq" id="WP_177670632.1">
    <property type="nucleotide sequence ID" value="NZ_JACRSY010000005.1"/>
</dbReference>
<dbReference type="NCBIfam" id="TIGR01145">
    <property type="entry name" value="ATP_synt_delta"/>
    <property type="match status" value="1"/>
</dbReference>
<evidence type="ECO:0000256" key="1">
    <source>
        <dbReference type="ARBA" id="ARBA00004370"/>
    </source>
</evidence>
<name>A0A926IDH3_9FIRM</name>
<dbReference type="AlphaFoldDB" id="A0A926IDH3"/>
<comment type="similarity">
    <text evidence="8">Belongs to the ATPase delta chain family.</text>
</comment>
<organism evidence="9 10">
    <name type="scientific">Zhenhengia yiwuensis</name>
    <dbReference type="NCBI Taxonomy" id="2763666"/>
    <lineage>
        <taxon>Bacteria</taxon>
        <taxon>Bacillati</taxon>
        <taxon>Bacillota</taxon>
        <taxon>Clostridia</taxon>
        <taxon>Lachnospirales</taxon>
        <taxon>Lachnospiraceae</taxon>
        <taxon>Zhenhengia</taxon>
    </lineage>
</organism>
<evidence type="ECO:0000313" key="9">
    <source>
        <dbReference type="EMBL" id="MBC8578693.1"/>
    </source>
</evidence>
<evidence type="ECO:0000256" key="4">
    <source>
        <dbReference type="ARBA" id="ARBA00023065"/>
    </source>
</evidence>
<gene>
    <name evidence="8" type="primary">atpH</name>
    <name evidence="9" type="ORF">H8718_04015</name>
</gene>
<keyword evidence="4 8" id="KW-0406">Ion transport</keyword>
<evidence type="ECO:0000256" key="8">
    <source>
        <dbReference type="HAMAP-Rule" id="MF_01416"/>
    </source>
</evidence>
<protein>
    <recommendedName>
        <fullName evidence="8">ATP synthase subunit delta</fullName>
    </recommendedName>
    <alternativeName>
        <fullName evidence="8">ATP synthase F(1) sector subunit delta</fullName>
    </alternativeName>
    <alternativeName>
        <fullName evidence="8">F-type ATPase subunit delta</fullName>
        <shortName evidence="8">F-ATPase subunit delta</shortName>
    </alternativeName>
</protein>
<dbReference type="SUPFAM" id="SSF47928">
    <property type="entry name" value="N-terminal domain of the delta subunit of the F1F0-ATP synthase"/>
    <property type="match status" value="1"/>
</dbReference>
<evidence type="ECO:0000313" key="10">
    <source>
        <dbReference type="Proteomes" id="UP000655830"/>
    </source>
</evidence>
<dbReference type="Gene3D" id="1.10.520.20">
    <property type="entry name" value="N-terminal domain of the delta subunit of the F1F0-ATP synthase"/>
    <property type="match status" value="1"/>
</dbReference>
<keyword evidence="2 8" id="KW-0813">Transport</keyword>
<keyword evidence="6 8" id="KW-0139">CF(1)</keyword>
<keyword evidence="7 8" id="KW-0066">ATP synthesis</keyword>
<dbReference type="PRINTS" id="PR00125">
    <property type="entry name" value="ATPASEDELTA"/>
</dbReference>
<keyword evidence="8" id="KW-1003">Cell membrane</keyword>
<dbReference type="HAMAP" id="MF_01416">
    <property type="entry name" value="ATP_synth_delta_bact"/>
    <property type="match status" value="1"/>
</dbReference>
<dbReference type="NCBIfam" id="NF004403">
    <property type="entry name" value="PRK05758.2-4"/>
    <property type="match status" value="1"/>
</dbReference>